<reference evidence="4 5" key="1">
    <citation type="submission" date="2015-01" db="EMBL/GenBank/DDBJ databases">
        <authorList>
            <person name="Aslett A.Martin."/>
            <person name="De Silva Nishadi"/>
        </authorList>
    </citation>
    <scope>NUCLEOTIDE SEQUENCE [LARGE SCALE GENOMIC DNA]</scope>
    <source>
        <strain evidence="4 5">R28058</strain>
    </source>
</reference>
<protein>
    <submittedName>
        <fullName evidence="4">Helix-turn-helix type 11 domain-containing protein</fullName>
    </submittedName>
</protein>
<dbReference type="PANTHER" id="PTHR34580:SF1">
    <property type="entry name" value="PROTEIN PAFC"/>
    <property type="match status" value="1"/>
</dbReference>
<dbReference type="SMART" id="SM00420">
    <property type="entry name" value="HTH_DEOR"/>
    <property type="match status" value="1"/>
</dbReference>
<dbReference type="InterPro" id="IPR001034">
    <property type="entry name" value="DeoR_HTH"/>
</dbReference>
<dbReference type="AlphaFoldDB" id="A0A0C7I035"/>
<name>A0A0C7I035_PARSO</name>
<evidence type="ECO:0000313" key="5">
    <source>
        <dbReference type="Proteomes" id="UP000049127"/>
    </source>
</evidence>
<dbReference type="InterPro" id="IPR036390">
    <property type="entry name" value="WH_DNA-bd_sf"/>
</dbReference>
<dbReference type="InterPro" id="IPR036388">
    <property type="entry name" value="WH-like_DNA-bd_sf"/>
</dbReference>
<keyword evidence="2" id="KW-0804">Transcription</keyword>
<dbReference type="GO" id="GO:0003700">
    <property type="term" value="F:DNA-binding transcription factor activity"/>
    <property type="evidence" value="ECO:0007669"/>
    <property type="project" value="InterPro"/>
</dbReference>
<dbReference type="SUPFAM" id="SSF46785">
    <property type="entry name" value="Winged helix' DNA-binding domain"/>
    <property type="match status" value="1"/>
</dbReference>
<evidence type="ECO:0000259" key="3">
    <source>
        <dbReference type="PROSITE" id="PS51000"/>
    </source>
</evidence>
<evidence type="ECO:0000256" key="1">
    <source>
        <dbReference type="ARBA" id="ARBA00023015"/>
    </source>
</evidence>
<dbReference type="InterPro" id="IPR013196">
    <property type="entry name" value="HTH_11"/>
</dbReference>
<accession>A0A0C7I035</accession>
<dbReference type="Gene3D" id="1.10.10.10">
    <property type="entry name" value="Winged helix-like DNA-binding domain superfamily/Winged helix DNA-binding domain"/>
    <property type="match status" value="1"/>
</dbReference>
<sequence length="217" mass="25638">MRLLEILFYLLKINSKTTIKELAERFNVSEKTIQRDLDKLSLIGIPIISYRGFNGGIELDKNYVIAKYVLTENDYKDLILSLYISENIVEDLKKSDLINKFKLVDSNRCSEILEKLQDRLVIDLEEDKIKTDSYIIKVINNCLDKKSFVRVEVKGNIKEIFPISYVLKREGLYLYFYDNNYKLILLDTIRNAWECERYYNGTIIKYNDNKDKLLVDS</sequence>
<dbReference type="Pfam" id="PF08279">
    <property type="entry name" value="HTH_11"/>
    <property type="match status" value="1"/>
</dbReference>
<dbReference type="PANTHER" id="PTHR34580">
    <property type="match status" value="1"/>
</dbReference>
<keyword evidence="1" id="KW-0805">Transcription regulation</keyword>
<dbReference type="EMBL" id="CEKZ01000003">
    <property type="protein sequence ID" value="CEQ02645.1"/>
    <property type="molecule type" value="Genomic_DNA"/>
</dbReference>
<dbReference type="InterPro" id="IPR051534">
    <property type="entry name" value="CBASS_pafABC_assoc_protein"/>
</dbReference>
<evidence type="ECO:0000313" key="4">
    <source>
        <dbReference type="EMBL" id="CEQ02645.1"/>
    </source>
</evidence>
<evidence type="ECO:0000256" key="2">
    <source>
        <dbReference type="ARBA" id="ARBA00023163"/>
    </source>
</evidence>
<gene>
    <name evidence="4" type="ORF">R28058_03781</name>
</gene>
<organism evidence="4 5">
    <name type="scientific">Paraclostridium sordellii</name>
    <name type="common">Clostridium sordellii</name>
    <dbReference type="NCBI Taxonomy" id="1505"/>
    <lineage>
        <taxon>Bacteria</taxon>
        <taxon>Bacillati</taxon>
        <taxon>Bacillota</taxon>
        <taxon>Clostridia</taxon>
        <taxon>Peptostreptococcales</taxon>
        <taxon>Peptostreptococcaceae</taxon>
        <taxon>Paraclostridium</taxon>
    </lineage>
</organism>
<feature type="domain" description="HTH deoR-type" evidence="3">
    <location>
        <begin position="1"/>
        <end position="55"/>
    </location>
</feature>
<dbReference type="RefSeq" id="WP_055341312.1">
    <property type="nucleotide sequence ID" value="NZ_CDNF01000003.1"/>
</dbReference>
<dbReference type="PROSITE" id="PS51000">
    <property type="entry name" value="HTH_DEOR_2"/>
    <property type="match status" value="1"/>
</dbReference>
<dbReference type="OrthoDB" id="9815009at2"/>
<dbReference type="Proteomes" id="UP000049127">
    <property type="component" value="Unassembled WGS sequence"/>
</dbReference>
<proteinExistence type="predicted"/>